<keyword evidence="4" id="KW-0249">Electron transport</keyword>
<dbReference type="Proteomes" id="UP000324760">
    <property type="component" value="Chromosome"/>
</dbReference>
<dbReference type="PANTHER" id="PTHR36570:SF2">
    <property type="entry name" value="DISULFIDE BOND FORMATION PROTEIN B"/>
    <property type="match status" value="1"/>
</dbReference>
<dbReference type="RefSeq" id="WP_138988236.1">
    <property type="nucleotide sequence ID" value="NZ_CP043869.1"/>
</dbReference>
<sequence>MLAFLNCANRSPLFWIVLILACVIMESIALYFQYVLDYGPCVLCVHIRAWILAILILAIAALVTRKCAKARTALNVLLLAASVGMLERSYLTLGIERGFVDGSCTLNAGFPAWLPLEKWLPTFFEPWEACGYTPEVLFGITMAEGLILASAGLLIVFAAMVVANLFKKDSATANG</sequence>
<feature type="transmembrane region" description="Helical" evidence="8">
    <location>
        <begin position="47"/>
        <end position="65"/>
    </location>
</feature>
<keyword evidence="10" id="KW-1185">Reference proteome</keyword>
<dbReference type="GO" id="GO:0005886">
    <property type="term" value="C:plasma membrane"/>
    <property type="evidence" value="ECO:0007669"/>
    <property type="project" value="UniProtKB-SubCell"/>
</dbReference>
<feature type="transmembrane region" description="Helical" evidence="8">
    <location>
        <begin position="72"/>
        <end position="91"/>
    </location>
</feature>
<evidence type="ECO:0000256" key="1">
    <source>
        <dbReference type="ARBA" id="ARBA00004651"/>
    </source>
</evidence>
<keyword evidence="4" id="KW-0813">Transport</keyword>
<keyword evidence="2" id="KW-1003">Cell membrane</keyword>
<evidence type="ECO:0000256" key="6">
    <source>
        <dbReference type="ARBA" id="ARBA00023136"/>
    </source>
</evidence>
<evidence type="ECO:0000256" key="3">
    <source>
        <dbReference type="ARBA" id="ARBA00022692"/>
    </source>
</evidence>
<evidence type="ECO:0000313" key="9">
    <source>
        <dbReference type="EMBL" id="QEQ96861.1"/>
    </source>
</evidence>
<dbReference type="InterPro" id="IPR003752">
    <property type="entry name" value="DiS_bond_form_DsbB/BdbC"/>
</dbReference>
<feature type="transmembrane region" description="Helical" evidence="8">
    <location>
        <begin position="12"/>
        <end position="35"/>
    </location>
</feature>
<gene>
    <name evidence="9" type="ORF">F0U83_09085</name>
</gene>
<evidence type="ECO:0000256" key="5">
    <source>
        <dbReference type="ARBA" id="ARBA00022989"/>
    </source>
</evidence>
<dbReference type="PANTHER" id="PTHR36570">
    <property type="entry name" value="DISULFIDE BOND FORMATION PROTEIN B"/>
    <property type="match status" value="1"/>
</dbReference>
<accession>A0A5P1RC78</accession>
<dbReference type="InterPro" id="IPR050183">
    <property type="entry name" value="DsbB"/>
</dbReference>
<dbReference type="GO" id="GO:0006457">
    <property type="term" value="P:protein folding"/>
    <property type="evidence" value="ECO:0007669"/>
    <property type="project" value="InterPro"/>
</dbReference>
<comment type="subcellular location">
    <subcellularLocation>
        <location evidence="1">Cell membrane</location>
        <topology evidence="1">Multi-pass membrane protein</topology>
    </subcellularLocation>
</comment>
<proteinExistence type="predicted"/>
<keyword evidence="5 8" id="KW-1133">Transmembrane helix</keyword>
<evidence type="ECO:0000313" key="10">
    <source>
        <dbReference type="Proteomes" id="UP000324760"/>
    </source>
</evidence>
<feature type="transmembrane region" description="Helical" evidence="8">
    <location>
        <begin position="146"/>
        <end position="166"/>
    </location>
</feature>
<dbReference type="AlphaFoldDB" id="A0A5P1RC78"/>
<dbReference type="InterPro" id="IPR023380">
    <property type="entry name" value="DsbB-like_sf"/>
</dbReference>
<dbReference type="KEGG" id="ncu:F0U83_09085"/>
<keyword evidence="6 8" id="KW-0472">Membrane</keyword>
<dbReference type="Gene3D" id="1.20.1550.10">
    <property type="entry name" value="DsbB-like"/>
    <property type="match status" value="1"/>
</dbReference>
<dbReference type="SUPFAM" id="SSF158442">
    <property type="entry name" value="DsbB-like"/>
    <property type="match status" value="1"/>
</dbReference>
<evidence type="ECO:0000256" key="7">
    <source>
        <dbReference type="ARBA" id="ARBA00023284"/>
    </source>
</evidence>
<keyword evidence="7" id="KW-0676">Redox-active center</keyword>
<organism evidence="9 10">
    <name type="scientific">Neptunomonas concharum</name>
    <dbReference type="NCBI Taxonomy" id="1031538"/>
    <lineage>
        <taxon>Bacteria</taxon>
        <taxon>Pseudomonadati</taxon>
        <taxon>Pseudomonadota</taxon>
        <taxon>Gammaproteobacteria</taxon>
        <taxon>Oceanospirillales</taxon>
        <taxon>Oceanospirillaceae</taxon>
        <taxon>Neptunomonas</taxon>
    </lineage>
</organism>
<dbReference type="GO" id="GO:0015035">
    <property type="term" value="F:protein-disulfide reductase activity"/>
    <property type="evidence" value="ECO:0007669"/>
    <property type="project" value="InterPro"/>
</dbReference>
<reference evidence="9 10" key="1">
    <citation type="journal article" date="2019" name="Biochem. Eng. J.">
        <title>Metabolic engineering of the marine bacteria Neptunomonas concharum for the production of acetoin and meso-2,3-butanediol from acetate.</title>
        <authorList>
            <person name="Li W."/>
            <person name="Pu N."/>
            <person name="Liu C.-X."/>
            <person name="Yuan Q.-P."/>
            <person name="Li Z.-J."/>
        </authorList>
    </citation>
    <scope>NUCLEOTIDE SEQUENCE [LARGE SCALE GENOMIC DNA]</scope>
    <source>
        <strain evidence="9 10">JCM17730</strain>
    </source>
</reference>
<dbReference type="Pfam" id="PF02600">
    <property type="entry name" value="DsbB"/>
    <property type="match status" value="1"/>
</dbReference>
<evidence type="ECO:0000256" key="2">
    <source>
        <dbReference type="ARBA" id="ARBA00022475"/>
    </source>
</evidence>
<name>A0A5P1RC78_9GAMM</name>
<dbReference type="OrthoDB" id="3711263at2"/>
<keyword evidence="3 8" id="KW-0812">Transmembrane</keyword>
<protein>
    <submittedName>
        <fullName evidence="9">Disulfide bond formation protein B</fullName>
    </submittedName>
</protein>
<dbReference type="EMBL" id="CP043869">
    <property type="protein sequence ID" value="QEQ96861.1"/>
    <property type="molecule type" value="Genomic_DNA"/>
</dbReference>
<evidence type="ECO:0000256" key="4">
    <source>
        <dbReference type="ARBA" id="ARBA00022982"/>
    </source>
</evidence>
<evidence type="ECO:0000256" key="8">
    <source>
        <dbReference type="SAM" id="Phobius"/>
    </source>
</evidence>